<evidence type="ECO:0000256" key="1">
    <source>
        <dbReference type="ARBA" id="ARBA00004496"/>
    </source>
</evidence>
<dbReference type="Pfam" id="PF12833">
    <property type="entry name" value="HTH_18"/>
    <property type="match status" value="1"/>
</dbReference>
<sequence length="540" mass="60986">MSPISMITLLIVDDEAEIRSGLRSIIPWEDYSITLIGTAANGAEALDKIRYYEPDIVITDIQMPGMSGLELVRRAREEQFDCSFVILTGYDEFEYARTAIRYGVREYLLKPISIKDLTELIQNLKEDILSKRDYHSDQLSTLRKLRKAQVSLRKQNLIPQLLRGELSAAELQKVIQDYNLPIQDKESCAVLIQAFSTFQYTEETTELSNTLVPLREALEEELNGLPALISDYPPAGLVFVVNLPFQSDQWSTLREMLEHHIQITNTDGPACVTAAIGKPVSSLCSIAASFQESRQIITWHIYPETGPVLDSSVLDPRQPSVIMPGDDLLEAVLKDDREGIQTCFQLYLDKLTASVLPPPSYLYSMCNYVIITLQSQLSRYLEGPPKSYTGNSFAALQSLNSLEDIKSFMVKILSGFAEELAVSQAAKNDPLIQKALDYINKNLLKNPRTEDVCSYLGLSKSYFSTYFKNKTQLNFRDYTLDLKINYAQEQLKFQEHTSGEVSLSLGYEDYRSFSRAFKARTGLTPSEYQKQFAAGERSSS</sequence>
<feature type="domain" description="HTH araC/xylS-type" evidence="11">
    <location>
        <begin position="433"/>
        <end position="531"/>
    </location>
</feature>
<evidence type="ECO:0000256" key="10">
    <source>
        <dbReference type="PROSITE-ProRule" id="PRU00169"/>
    </source>
</evidence>
<evidence type="ECO:0000256" key="4">
    <source>
        <dbReference type="ARBA" id="ARBA00022553"/>
    </source>
</evidence>
<gene>
    <name evidence="13" type="ORF">RZO55_08740</name>
</gene>
<keyword evidence="8" id="KW-0804">Transcription</keyword>
<accession>A0ABU4GJ64</accession>
<keyword evidence="3" id="KW-0963">Cytoplasm</keyword>
<keyword evidence="4 10" id="KW-0597">Phosphoprotein</keyword>
<dbReference type="SUPFAM" id="SSF52172">
    <property type="entry name" value="CheY-like"/>
    <property type="match status" value="1"/>
</dbReference>
<evidence type="ECO:0000256" key="3">
    <source>
        <dbReference type="ARBA" id="ARBA00022490"/>
    </source>
</evidence>
<evidence type="ECO:0000256" key="5">
    <source>
        <dbReference type="ARBA" id="ARBA00023012"/>
    </source>
</evidence>
<keyword evidence="6" id="KW-0805">Transcription regulation</keyword>
<comment type="caution">
    <text evidence="13">The sequence shown here is derived from an EMBL/GenBank/DDBJ whole genome shotgun (WGS) entry which is preliminary data.</text>
</comment>
<evidence type="ECO:0000313" key="14">
    <source>
        <dbReference type="Proteomes" id="UP001276854"/>
    </source>
</evidence>
<evidence type="ECO:0000256" key="9">
    <source>
        <dbReference type="ARBA" id="ARBA00024867"/>
    </source>
</evidence>
<feature type="modified residue" description="4-aspartylphosphate" evidence="10">
    <location>
        <position position="60"/>
    </location>
</feature>
<evidence type="ECO:0000259" key="11">
    <source>
        <dbReference type="PROSITE" id="PS01124"/>
    </source>
</evidence>
<dbReference type="InterPro" id="IPR051552">
    <property type="entry name" value="HptR"/>
</dbReference>
<dbReference type="InterPro" id="IPR018060">
    <property type="entry name" value="HTH_AraC"/>
</dbReference>
<dbReference type="PROSITE" id="PS01124">
    <property type="entry name" value="HTH_ARAC_FAMILY_2"/>
    <property type="match status" value="1"/>
</dbReference>
<dbReference type="EMBL" id="JAWONS010000124">
    <property type="protein sequence ID" value="MDW2797658.1"/>
    <property type="molecule type" value="Genomic_DNA"/>
</dbReference>
<dbReference type="CDD" id="cd17536">
    <property type="entry name" value="REC_YesN-like"/>
    <property type="match status" value="1"/>
</dbReference>
<dbReference type="InterPro" id="IPR011006">
    <property type="entry name" value="CheY-like_superfamily"/>
</dbReference>
<evidence type="ECO:0000256" key="7">
    <source>
        <dbReference type="ARBA" id="ARBA00023125"/>
    </source>
</evidence>
<dbReference type="Proteomes" id="UP001276854">
    <property type="component" value="Unassembled WGS sequence"/>
</dbReference>
<protein>
    <recommendedName>
        <fullName evidence="2">Stage 0 sporulation protein A homolog</fullName>
    </recommendedName>
</protein>
<dbReference type="SUPFAM" id="SSF46689">
    <property type="entry name" value="Homeodomain-like"/>
    <property type="match status" value="2"/>
</dbReference>
<dbReference type="InterPro" id="IPR009057">
    <property type="entry name" value="Homeodomain-like_sf"/>
</dbReference>
<dbReference type="PANTHER" id="PTHR42713">
    <property type="entry name" value="HISTIDINE KINASE-RELATED"/>
    <property type="match status" value="1"/>
</dbReference>
<dbReference type="PROSITE" id="PS50110">
    <property type="entry name" value="RESPONSE_REGULATORY"/>
    <property type="match status" value="1"/>
</dbReference>
<comment type="function">
    <text evidence="9">May play the central regulatory role in sporulation. It may be an element of the effector pathway responsible for the activation of sporulation genes in response to nutritional stress. Spo0A may act in concert with spo0H (a sigma factor) to control the expression of some genes that are critical to the sporulation process.</text>
</comment>
<evidence type="ECO:0000259" key="12">
    <source>
        <dbReference type="PROSITE" id="PS50110"/>
    </source>
</evidence>
<dbReference type="PANTHER" id="PTHR42713:SF3">
    <property type="entry name" value="TRANSCRIPTIONAL REGULATORY PROTEIN HPTR"/>
    <property type="match status" value="1"/>
</dbReference>
<evidence type="ECO:0000256" key="6">
    <source>
        <dbReference type="ARBA" id="ARBA00023015"/>
    </source>
</evidence>
<dbReference type="SMART" id="SM00342">
    <property type="entry name" value="HTH_ARAC"/>
    <property type="match status" value="1"/>
</dbReference>
<evidence type="ECO:0000313" key="13">
    <source>
        <dbReference type="EMBL" id="MDW2797658.1"/>
    </source>
</evidence>
<name>A0ABU4GJ64_9CLOT</name>
<feature type="domain" description="Response regulatory" evidence="12">
    <location>
        <begin position="8"/>
        <end position="125"/>
    </location>
</feature>
<dbReference type="Gene3D" id="1.10.10.60">
    <property type="entry name" value="Homeodomain-like"/>
    <property type="match status" value="2"/>
</dbReference>
<keyword evidence="5" id="KW-0902">Two-component regulatory system</keyword>
<keyword evidence="7" id="KW-0238">DNA-binding</keyword>
<evidence type="ECO:0000256" key="8">
    <source>
        <dbReference type="ARBA" id="ARBA00023163"/>
    </source>
</evidence>
<evidence type="ECO:0000256" key="2">
    <source>
        <dbReference type="ARBA" id="ARBA00018672"/>
    </source>
</evidence>
<reference evidence="13 14" key="1">
    <citation type="submission" date="2023-10" db="EMBL/GenBank/DDBJ databases">
        <title>A novel Glycoside Hydrolase 43-Like Enzyme from Clostrdium boliviensis is an Endo-xylanase, and a Candidate for Xylooligosaccharides Production from Different Xylan Substrates.</title>
        <authorList>
            <person name="Alvarez M.T."/>
            <person name="Rocabado-Villegas L.R."/>
            <person name="Salas-Veizaga D.M."/>
            <person name="Linares-Pasten J.A."/>
            <person name="Gudmundsdottir E.E."/>
            <person name="Hreggvidsson G.O."/>
            <person name="Adlercreutz P."/>
            <person name="Nordberg Karlsson E."/>
        </authorList>
    </citation>
    <scope>NUCLEOTIDE SEQUENCE [LARGE SCALE GENOMIC DNA]</scope>
    <source>
        <strain evidence="13 14">E-1</strain>
    </source>
</reference>
<comment type="subcellular location">
    <subcellularLocation>
        <location evidence="1">Cytoplasm</location>
    </subcellularLocation>
</comment>
<dbReference type="Pfam" id="PF00072">
    <property type="entry name" value="Response_reg"/>
    <property type="match status" value="1"/>
</dbReference>
<proteinExistence type="predicted"/>
<organism evidence="13 14">
    <name type="scientific">Clostridium boliviensis</name>
    <dbReference type="NCBI Taxonomy" id="318465"/>
    <lineage>
        <taxon>Bacteria</taxon>
        <taxon>Bacillati</taxon>
        <taxon>Bacillota</taxon>
        <taxon>Clostridia</taxon>
        <taxon>Eubacteriales</taxon>
        <taxon>Clostridiaceae</taxon>
        <taxon>Clostridium</taxon>
    </lineage>
</organism>
<dbReference type="Gene3D" id="3.40.50.2300">
    <property type="match status" value="1"/>
</dbReference>
<dbReference type="InterPro" id="IPR001789">
    <property type="entry name" value="Sig_transdc_resp-reg_receiver"/>
</dbReference>
<keyword evidence="14" id="KW-1185">Reference proteome</keyword>
<dbReference type="SMART" id="SM00448">
    <property type="entry name" value="REC"/>
    <property type="match status" value="1"/>
</dbReference>